<feature type="transmembrane region" description="Helical" evidence="2">
    <location>
        <begin position="54"/>
        <end position="72"/>
    </location>
</feature>
<dbReference type="RefSeq" id="WP_193195097.1">
    <property type="nucleotide sequence ID" value="NZ_JACZFR010000077.1"/>
</dbReference>
<reference evidence="3" key="3">
    <citation type="submission" date="2024-09" db="EMBL/GenBank/DDBJ databases">
        <authorList>
            <person name="Sun Q."/>
            <person name="Mori K."/>
        </authorList>
    </citation>
    <scope>NUCLEOTIDE SEQUENCE</scope>
    <source>
        <strain evidence="3">CCM 7856</strain>
    </source>
</reference>
<keyword evidence="2" id="KW-0812">Transmembrane</keyword>
<accession>A0ABW1YGJ9</accession>
<dbReference type="EMBL" id="JBHSVR010000001">
    <property type="protein sequence ID" value="MFC6631663.1"/>
    <property type="molecule type" value="Genomic_DNA"/>
</dbReference>
<proteinExistence type="predicted"/>
<comment type="caution">
    <text evidence="3">The sequence shown here is derived from an EMBL/GenBank/DDBJ whole genome shotgun (WGS) entry which is preliminary data.</text>
</comment>
<feature type="region of interest" description="Disordered" evidence="1">
    <location>
        <begin position="13"/>
        <end position="41"/>
    </location>
</feature>
<protein>
    <recommendedName>
        <fullName evidence="6">LPXTG cell wall anchor domain-containing protein</fullName>
    </recommendedName>
</protein>
<keyword evidence="2" id="KW-0472">Membrane</keyword>
<keyword evidence="2" id="KW-1133">Transmembrane helix</keyword>
<evidence type="ECO:0000313" key="4">
    <source>
        <dbReference type="EMBL" id="MFC6631663.1"/>
    </source>
</evidence>
<keyword evidence="5" id="KW-1185">Reference proteome</keyword>
<organism evidence="3 5">
    <name type="scientific">Microbulbifer taiwanensis</name>
    <dbReference type="NCBI Taxonomy" id="986746"/>
    <lineage>
        <taxon>Bacteria</taxon>
        <taxon>Pseudomonadati</taxon>
        <taxon>Pseudomonadota</taxon>
        <taxon>Gammaproteobacteria</taxon>
        <taxon>Cellvibrionales</taxon>
        <taxon>Microbulbiferaceae</taxon>
        <taxon>Microbulbifer</taxon>
    </lineage>
</organism>
<dbReference type="EMBL" id="JBHSVR010000001">
    <property type="protein sequence ID" value="MFC6631646.1"/>
    <property type="molecule type" value="Genomic_DNA"/>
</dbReference>
<evidence type="ECO:0000256" key="2">
    <source>
        <dbReference type="SAM" id="Phobius"/>
    </source>
</evidence>
<gene>
    <name evidence="3" type="ORF">ACFQBM_00030</name>
    <name evidence="4" type="ORF">ACFQBM_00115</name>
</gene>
<name>A0ABW1YGJ9_9GAMM</name>
<evidence type="ECO:0000313" key="3">
    <source>
        <dbReference type="EMBL" id="MFC6631646.1"/>
    </source>
</evidence>
<evidence type="ECO:0000256" key="1">
    <source>
        <dbReference type="SAM" id="MobiDB-lite"/>
    </source>
</evidence>
<evidence type="ECO:0000313" key="5">
    <source>
        <dbReference type="Proteomes" id="UP001596425"/>
    </source>
</evidence>
<reference evidence="5" key="2">
    <citation type="journal article" date="2019" name="Int. J. Syst. Evol. Microbiol.">
        <title>The Global Catalogue of Microorganisms (GCM) 10K type strain sequencing project: providing services to taxonomists for standard genome sequencing and annotation.</title>
        <authorList>
            <consortium name="The Broad Institute Genomics Platform"/>
            <consortium name="The Broad Institute Genome Sequencing Center for Infectious Disease"/>
            <person name="Wu L."/>
            <person name="Ma J."/>
        </authorList>
    </citation>
    <scope>NUCLEOTIDE SEQUENCE [LARGE SCALE GENOMIC DNA]</scope>
    <source>
        <strain evidence="5">CGMCC 1.13718</strain>
    </source>
</reference>
<evidence type="ECO:0008006" key="6">
    <source>
        <dbReference type="Google" id="ProtNLM"/>
    </source>
</evidence>
<reference evidence="3" key="1">
    <citation type="journal article" date="2014" name="Int. J. Syst. Evol. Microbiol.">
        <title>Complete genome of a new Firmicutes species belonging to the dominant human colonic microbiota ('Ruminococcus bicirculans') reveals two chromosomes and a selective capacity to utilize plant glucans.</title>
        <authorList>
            <consortium name="NISC Comparative Sequencing Program"/>
            <person name="Wegmann U."/>
            <person name="Louis P."/>
            <person name="Goesmann A."/>
            <person name="Henrissat B."/>
            <person name="Duncan S.H."/>
            <person name="Flint H.J."/>
        </authorList>
    </citation>
    <scope>NUCLEOTIDE SEQUENCE</scope>
    <source>
        <strain evidence="3">CCM 7856</strain>
    </source>
</reference>
<feature type="compositionally biased region" description="Gly residues" evidence="1">
    <location>
        <begin position="16"/>
        <end position="28"/>
    </location>
</feature>
<dbReference type="Proteomes" id="UP001596425">
    <property type="component" value="Unassembled WGS sequence"/>
</dbReference>
<sequence>MLPGLNLPGLEAITGGNAGPSSAGGGSSGNSTGTDVFNFTTGGGKGSTTGYQPTTGHLVIGGVVVLGAIWLWRK</sequence>